<accession>A0A9D1GZ73</accession>
<evidence type="ECO:0000256" key="3">
    <source>
        <dbReference type="ARBA" id="ARBA00033164"/>
    </source>
</evidence>
<sequence>MRAVIGRASLGLHRRVEANLNGRIARHGTRPRRQIEQKSRTSVPGPSPLPQRLGLDAAWLRTPGNAPETTLRDHLAARLAIDEQRLDAMIAEGRFVDEHGHMVTATEPYRPHIFVWFHRDLPDETPVPYEVEVLHRDDRIVVVDKPHFLSTIPRGRHIRESVLVRLRAQLGLPELGAAHRLDRLTAGVLLLTTQRRWRAPYQTLFEQRLVSKTYEALAPVPPGVDFPRTVRSHIVKERGILQAREVAGAAPNAVTEIELVEQRGRLGRYVLRPLTGKTHQLRLHLASLGAPIVGDPFYPVVRDVALGDFSQPLELVARELSFVDPVEGGQRRFVSRAELGWP</sequence>
<dbReference type="PANTHER" id="PTHR21600">
    <property type="entry name" value="MITOCHONDRIAL RNA PSEUDOURIDINE SYNTHASE"/>
    <property type="match status" value="1"/>
</dbReference>
<dbReference type="GO" id="GO:0003723">
    <property type="term" value="F:RNA binding"/>
    <property type="evidence" value="ECO:0007669"/>
    <property type="project" value="InterPro"/>
</dbReference>
<feature type="region of interest" description="Disordered" evidence="4">
    <location>
        <begin position="21"/>
        <end position="50"/>
    </location>
</feature>
<dbReference type="SUPFAM" id="SSF55120">
    <property type="entry name" value="Pseudouridine synthase"/>
    <property type="match status" value="1"/>
</dbReference>
<dbReference type="GO" id="GO:0009982">
    <property type="term" value="F:pseudouridine synthase activity"/>
    <property type="evidence" value="ECO:0007669"/>
    <property type="project" value="InterPro"/>
</dbReference>
<dbReference type="InterPro" id="IPR006145">
    <property type="entry name" value="PsdUridine_synth_RsuA/RluA"/>
</dbReference>
<evidence type="ECO:0000313" key="6">
    <source>
        <dbReference type="EMBL" id="HIT76251.1"/>
    </source>
</evidence>
<evidence type="ECO:0000256" key="2">
    <source>
        <dbReference type="ARBA" id="ARBA00031870"/>
    </source>
</evidence>
<dbReference type="EMBL" id="DVLP01000344">
    <property type="protein sequence ID" value="HIT76251.1"/>
    <property type="molecule type" value="Genomic_DNA"/>
</dbReference>
<gene>
    <name evidence="6" type="ORF">IAA98_11760</name>
</gene>
<evidence type="ECO:0000313" key="7">
    <source>
        <dbReference type="Proteomes" id="UP000886842"/>
    </source>
</evidence>
<evidence type="ECO:0000259" key="5">
    <source>
        <dbReference type="Pfam" id="PF00849"/>
    </source>
</evidence>
<reference evidence="6" key="2">
    <citation type="journal article" date="2021" name="PeerJ">
        <title>Extensive microbial diversity within the chicken gut microbiome revealed by metagenomics and culture.</title>
        <authorList>
            <person name="Gilroy R."/>
            <person name="Ravi A."/>
            <person name="Getino M."/>
            <person name="Pursley I."/>
            <person name="Horton D.L."/>
            <person name="Alikhan N.F."/>
            <person name="Baker D."/>
            <person name="Gharbi K."/>
            <person name="Hall N."/>
            <person name="Watson M."/>
            <person name="Adriaenssens E.M."/>
            <person name="Foster-Nyarko E."/>
            <person name="Jarju S."/>
            <person name="Secka A."/>
            <person name="Antonio M."/>
            <person name="Oren A."/>
            <person name="Chaudhuri R.R."/>
            <person name="La Ragione R."/>
            <person name="Hildebrand F."/>
            <person name="Pallen M.J."/>
        </authorList>
    </citation>
    <scope>NUCLEOTIDE SEQUENCE</scope>
    <source>
        <strain evidence="6">ChiGjej1B1-24693</strain>
    </source>
</reference>
<name>A0A9D1GZ73_9ACTN</name>
<dbReference type="GO" id="GO:0000455">
    <property type="term" value="P:enzyme-directed rRNA pseudouridine synthesis"/>
    <property type="evidence" value="ECO:0007669"/>
    <property type="project" value="TreeGrafter"/>
</dbReference>
<dbReference type="GO" id="GO:0140098">
    <property type="term" value="F:catalytic activity, acting on RNA"/>
    <property type="evidence" value="ECO:0007669"/>
    <property type="project" value="UniProtKB-ARBA"/>
</dbReference>
<evidence type="ECO:0000256" key="1">
    <source>
        <dbReference type="ARBA" id="ARBA00000073"/>
    </source>
</evidence>
<dbReference type="InterPro" id="IPR020103">
    <property type="entry name" value="PsdUridine_synth_cat_dom_sf"/>
</dbReference>
<organism evidence="6 7">
    <name type="scientific">Candidatus Avipropionibacterium avicola</name>
    <dbReference type="NCBI Taxonomy" id="2840701"/>
    <lineage>
        <taxon>Bacteria</taxon>
        <taxon>Bacillati</taxon>
        <taxon>Actinomycetota</taxon>
        <taxon>Actinomycetes</taxon>
        <taxon>Propionibacteriales</taxon>
        <taxon>Propionibacteriaceae</taxon>
        <taxon>Propionibacteriaceae incertae sedis</taxon>
        <taxon>Candidatus Avipropionibacterium</taxon>
    </lineage>
</organism>
<comment type="catalytic activity">
    <reaction evidence="1">
        <text>a uridine in RNA = a pseudouridine in RNA</text>
        <dbReference type="Rhea" id="RHEA:48348"/>
        <dbReference type="Rhea" id="RHEA-COMP:12068"/>
        <dbReference type="Rhea" id="RHEA-COMP:12069"/>
        <dbReference type="ChEBI" id="CHEBI:65314"/>
        <dbReference type="ChEBI" id="CHEBI:65315"/>
    </reaction>
</comment>
<dbReference type="InterPro" id="IPR050188">
    <property type="entry name" value="RluA_PseudoU_synthase"/>
</dbReference>
<evidence type="ECO:0000256" key="4">
    <source>
        <dbReference type="SAM" id="MobiDB-lite"/>
    </source>
</evidence>
<dbReference type="AlphaFoldDB" id="A0A9D1GZ73"/>
<dbReference type="Pfam" id="PF00849">
    <property type="entry name" value="PseudoU_synth_2"/>
    <property type="match status" value="1"/>
</dbReference>
<comment type="caution">
    <text evidence="6">The sequence shown here is derived from an EMBL/GenBank/DDBJ whole genome shotgun (WGS) entry which is preliminary data.</text>
</comment>
<dbReference type="PANTHER" id="PTHR21600:SF84">
    <property type="entry name" value="PSEUDOURIDINE SYNTHASE RSUA_RLUA-LIKE DOMAIN-CONTAINING PROTEIN"/>
    <property type="match status" value="1"/>
</dbReference>
<feature type="domain" description="Pseudouridine synthase RsuA/RluA-like" evidence="5">
    <location>
        <begin position="140"/>
        <end position="287"/>
    </location>
</feature>
<proteinExistence type="predicted"/>
<reference evidence="6" key="1">
    <citation type="submission" date="2020-10" db="EMBL/GenBank/DDBJ databases">
        <authorList>
            <person name="Gilroy R."/>
        </authorList>
    </citation>
    <scope>NUCLEOTIDE SEQUENCE</scope>
    <source>
        <strain evidence="6">ChiGjej1B1-24693</strain>
    </source>
</reference>
<dbReference type="Proteomes" id="UP000886842">
    <property type="component" value="Unassembled WGS sequence"/>
</dbReference>
<dbReference type="Gene3D" id="3.30.2350.10">
    <property type="entry name" value="Pseudouridine synthase"/>
    <property type="match status" value="1"/>
</dbReference>
<protein>
    <recommendedName>
        <fullName evidence="2">RNA pseudouridylate synthase</fullName>
    </recommendedName>
    <alternativeName>
        <fullName evidence="3">RNA-uridine isomerase</fullName>
    </alternativeName>
</protein>